<dbReference type="InterPro" id="IPR038718">
    <property type="entry name" value="SNF2-like_sf"/>
</dbReference>
<dbReference type="InterPro" id="IPR001650">
    <property type="entry name" value="Helicase_C-like"/>
</dbReference>
<keyword evidence="6" id="KW-1185">Reference proteome</keyword>
<name>A0A3N4Z4Y0_9MICO</name>
<dbReference type="InterPro" id="IPR027417">
    <property type="entry name" value="P-loop_NTPase"/>
</dbReference>
<gene>
    <name evidence="5" type="ORF">EDD34_1586</name>
</gene>
<evidence type="ECO:0000313" key="5">
    <source>
        <dbReference type="EMBL" id="RPF20978.1"/>
    </source>
</evidence>
<evidence type="ECO:0000256" key="2">
    <source>
        <dbReference type="SAM" id="MobiDB-lite"/>
    </source>
</evidence>
<keyword evidence="5" id="KW-0547">Nucleotide-binding</keyword>
<feature type="domain" description="Helicase ATP-binding" evidence="3">
    <location>
        <begin position="486"/>
        <end position="701"/>
    </location>
</feature>
<dbReference type="Gene3D" id="3.40.50.10810">
    <property type="entry name" value="Tandem AAA-ATPase domain"/>
    <property type="match status" value="1"/>
</dbReference>
<comment type="caution">
    <text evidence="5">The sequence shown here is derived from an EMBL/GenBank/DDBJ whole genome shotgun (WGS) entry which is preliminary data.</text>
</comment>
<keyword evidence="5" id="KW-0067">ATP-binding</keyword>
<organism evidence="5 6">
    <name type="scientific">Myceligenerans xiligouense</name>
    <dbReference type="NCBI Taxonomy" id="253184"/>
    <lineage>
        <taxon>Bacteria</taxon>
        <taxon>Bacillati</taxon>
        <taxon>Actinomycetota</taxon>
        <taxon>Actinomycetes</taxon>
        <taxon>Micrococcales</taxon>
        <taxon>Promicromonosporaceae</taxon>
        <taxon>Myceligenerans</taxon>
    </lineage>
</organism>
<keyword evidence="5" id="KW-0347">Helicase</keyword>
<dbReference type="Pfam" id="PF00271">
    <property type="entry name" value="Helicase_C"/>
    <property type="match status" value="1"/>
</dbReference>
<feature type="region of interest" description="Disordered" evidence="2">
    <location>
        <begin position="1"/>
        <end position="25"/>
    </location>
</feature>
<dbReference type="GO" id="GO:0004386">
    <property type="term" value="F:helicase activity"/>
    <property type="evidence" value="ECO:0007669"/>
    <property type="project" value="UniProtKB-KW"/>
</dbReference>
<dbReference type="OrthoDB" id="9760715at2"/>
<dbReference type="Proteomes" id="UP000280501">
    <property type="component" value="Unassembled WGS sequence"/>
</dbReference>
<dbReference type="PROSITE" id="PS51194">
    <property type="entry name" value="HELICASE_CTER"/>
    <property type="match status" value="1"/>
</dbReference>
<feature type="domain" description="Helicase C-terminal" evidence="4">
    <location>
        <begin position="826"/>
        <end position="992"/>
    </location>
</feature>
<dbReference type="Gene3D" id="3.40.50.300">
    <property type="entry name" value="P-loop containing nucleotide triphosphate hydrolases"/>
    <property type="match status" value="1"/>
</dbReference>
<dbReference type="GO" id="GO:0016787">
    <property type="term" value="F:hydrolase activity"/>
    <property type="evidence" value="ECO:0007669"/>
    <property type="project" value="UniProtKB-KW"/>
</dbReference>
<dbReference type="InterPro" id="IPR049730">
    <property type="entry name" value="SNF2/RAD54-like_C"/>
</dbReference>
<dbReference type="SMART" id="SM00490">
    <property type="entry name" value="HELICc"/>
    <property type="match status" value="1"/>
</dbReference>
<keyword evidence="1" id="KW-0378">Hydrolase</keyword>
<evidence type="ECO:0000256" key="1">
    <source>
        <dbReference type="ARBA" id="ARBA00022801"/>
    </source>
</evidence>
<dbReference type="InterPro" id="IPR050496">
    <property type="entry name" value="SNF2_RAD54_helicase_repair"/>
</dbReference>
<dbReference type="SMART" id="SM00487">
    <property type="entry name" value="DEXDc"/>
    <property type="match status" value="1"/>
</dbReference>
<evidence type="ECO:0000313" key="6">
    <source>
        <dbReference type="Proteomes" id="UP000280501"/>
    </source>
</evidence>
<feature type="region of interest" description="Disordered" evidence="2">
    <location>
        <begin position="991"/>
        <end position="1026"/>
    </location>
</feature>
<proteinExistence type="predicted"/>
<dbReference type="PANTHER" id="PTHR45629">
    <property type="entry name" value="SNF2/RAD54 FAMILY MEMBER"/>
    <property type="match status" value="1"/>
</dbReference>
<dbReference type="EMBL" id="RKQZ01000001">
    <property type="protein sequence ID" value="RPF20978.1"/>
    <property type="molecule type" value="Genomic_DNA"/>
</dbReference>
<evidence type="ECO:0000259" key="4">
    <source>
        <dbReference type="PROSITE" id="PS51194"/>
    </source>
</evidence>
<dbReference type="GO" id="GO:0005524">
    <property type="term" value="F:ATP binding"/>
    <property type="evidence" value="ECO:0007669"/>
    <property type="project" value="InterPro"/>
</dbReference>
<dbReference type="AlphaFoldDB" id="A0A3N4Z4Y0"/>
<dbReference type="SUPFAM" id="SSF52540">
    <property type="entry name" value="P-loop containing nucleoside triphosphate hydrolases"/>
    <property type="match status" value="2"/>
</dbReference>
<reference evidence="5 6" key="1">
    <citation type="submission" date="2018-11" db="EMBL/GenBank/DDBJ databases">
        <title>Sequencing the genomes of 1000 actinobacteria strains.</title>
        <authorList>
            <person name="Klenk H.-P."/>
        </authorList>
    </citation>
    <scope>NUCLEOTIDE SEQUENCE [LARGE SCALE GENOMIC DNA]</scope>
    <source>
        <strain evidence="5 6">DSM 15700</strain>
    </source>
</reference>
<dbReference type="PROSITE" id="PS51192">
    <property type="entry name" value="HELICASE_ATP_BIND_1"/>
    <property type="match status" value="1"/>
</dbReference>
<dbReference type="CDD" id="cd18793">
    <property type="entry name" value="SF2_C_SNF"/>
    <property type="match status" value="1"/>
</dbReference>
<dbReference type="InterPro" id="IPR014001">
    <property type="entry name" value="Helicase_ATP-bd"/>
</dbReference>
<dbReference type="PANTHER" id="PTHR45629:SF7">
    <property type="entry name" value="DNA EXCISION REPAIR PROTEIN ERCC-6-RELATED"/>
    <property type="match status" value="1"/>
</dbReference>
<dbReference type="Pfam" id="PF00176">
    <property type="entry name" value="SNF2-rel_dom"/>
    <property type="match status" value="1"/>
</dbReference>
<evidence type="ECO:0000259" key="3">
    <source>
        <dbReference type="PROSITE" id="PS51192"/>
    </source>
</evidence>
<feature type="compositionally biased region" description="Basic and acidic residues" evidence="2">
    <location>
        <begin position="1"/>
        <end position="15"/>
    </location>
</feature>
<dbReference type="InterPro" id="IPR000330">
    <property type="entry name" value="SNF2_N"/>
</dbReference>
<dbReference type="RefSeq" id="WP_123814084.1">
    <property type="nucleotide sequence ID" value="NZ_RKQZ01000001.1"/>
</dbReference>
<accession>A0A3N4Z4Y0</accession>
<protein>
    <submittedName>
        <fullName evidence="5">Helicase-like protein</fullName>
    </submittedName>
</protein>
<sequence length="1110" mass="120739">MRLRDLLRGKAKDSPESDGPGFDVSLRDGTVTFTLQPDQIDAVRNGSGSARGRLQLHTLEGLAEQGIAWEISDGFAVPDDAVAALDPVDAADLELPELFGGKIVGEVRASTTSQRFGVELQVLEGTYAQPVRRSGPFVDVGSRRFRLTLAALEAVRAVEAHADLPPENRTETRNVRLLAELRRAIDLATSPDAPPGDTTLEFDLRHLEGKRVVRPDHVGLLVERQPDGSLDVQPDLGAGVDPDQAARRWHHLDGSDDGGVLRIDDDFVLLDEKHREAVAEVRRQPRIAPDQVNDFFGAPGDFFDPELVDVGLGFSVRVKGIGRIAPMTFAKAGDTGIDWLSRGDVEAPEALATKARNVPEQDEIEQEIGRAWGQQRDVVALDGDVVDIADHSRVRKALDESRRRLAQIGEGVLDLRAGDDKPDTVRVGVIVAESDDLAVAQLRNASAARPRAAVATDGLAFPPLPHQAEGIDWMTGLMHAALDADPDDPARVQGAILADDMGLGKTFMTLVALRESLRAEQTDPAHGGTGKARPTLAVLPVALLENWLDEISKFFGSSTGPFSDIRLLQGEGLAEFRIAGARKETAVGDDDLDEHGMVRAEVVAERTSLRIGAEHGDLRLDMPNRLVLTTYQTLQRYQISLSQVSWGVVVMDEAQNIKNPETLAARAAKGLRARFKLLATGTPVENELKDVWSLMDTAQPGLLGRYTDFRDRWVDPMERATGPAKAELGQELRRAIGPYMLRRVKEDHLRELPGKSIHRIPHQMPPLQVEEYDAALTHFVSVTRGTKGGAFSTLHRLRSVSLHPQASGRALDKDPGAMLLSARMVGMLEVLDEIRNSQEKAIVFAIDKDVQRALSGWLRARYGLDVSVVNGDTKAASTRAGATRKSLIRRFEQAAGFNVIIMSPLAVGVGLTVIGANHAIHLERHWNPAKEAQATDRIHRIGQKRDVHVYLPMALHPDRDSFDVNLDRLLESKTVLKDAVVAPETVSEAEMFSGLGLGDRPPAGSAEDTNVPGPENHADRSRGPLLPDSWSDLTEIASDDECVALAQLFDLGCTRPSVGFEVEGTPIGIGWPDRRIATDVGLPPEYADELKASGWQVLPIGSELRTALAG</sequence>